<dbReference type="Gene3D" id="3.20.20.80">
    <property type="entry name" value="Glycosidases"/>
    <property type="match status" value="1"/>
</dbReference>
<protein>
    <recommendedName>
        <fullName evidence="1">Beta-galactosidase trimerisation domain-containing protein</fullName>
    </recommendedName>
</protein>
<dbReference type="RefSeq" id="WP_015694790.1">
    <property type="nucleotide sequence ID" value="NZ_AP018492.1"/>
</dbReference>
<proteinExistence type="predicted"/>
<dbReference type="InterPro" id="IPR017853">
    <property type="entry name" value="GH"/>
</dbReference>
<name>A0A2Z5Y1M9_9ENTE</name>
<feature type="domain" description="Beta-galactosidase trimerisation" evidence="1">
    <location>
        <begin position="374"/>
        <end position="435"/>
    </location>
</feature>
<dbReference type="GO" id="GO:0004565">
    <property type="term" value="F:beta-galactosidase activity"/>
    <property type="evidence" value="ECO:0007669"/>
    <property type="project" value="InterPro"/>
</dbReference>
<dbReference type="Pfam" id="PF08532">
    <property type="entry name" value="Glyco_hydro_42M"/>
    <property type="match status" value="1"/>
</dbReference>
<accession>A0A2Z5Y1M9</accession>
<evidence type="ECO:0000313" key="3">
    <source>
        <dbReference type="Proteomes" id="UP000269226"/>
    </source>
</evidence>
<dbReference type="InterPro" id="IPR028212">
    <property type="entry name" value="GHL6"/>
</dbReference>
<dbReference type="GeneID" id="57043218"/>
<dbReference type="Proteomes" id="UP000269226">
    <property type="component" value="Chromosome"/>
</dbReference>
<evidence type="ECO:0000313" key="2">
    <source>
        <dbReference type="EMBL" id="BBC60782.1"/>
    </source>
</evidence>
<gene>
    <name evidence="2" type="ORF">DAT561_0661</name>
</gene>
<reference evidence="2 3" key="1">
    <citation type="submission" date="2018-01" db="EMBL/GenBank/DDBJ databases">
        <title>Whole genome sequence of Melissococcus plutonius DAT561.</title>
        <authorList>
            <person name="Okumura K."/>
            <person name="Takamatsu D."/>
            <person name="Okura M."/>
        </authorList>
    </citation>
    <scope>NUCLEOTIDE SEQUENCE [LARGE SCALE GENOMIC DNA]</scope>
    <source>
        <strain evidence="2 3">DAT561</strain>
    </source>
</reference>
<dbReference type="SUPFAM" id="SSF52317">
    <property type="entry name" value="Class I glutamine amidotransferase-like"/>
    <property type="match status" value="1"/>
</dbReference>
<dbReference type="Gene3D" id="3.40.50.880">
    <property type="match status" value="1"/>
</dbReference>
<dbReference type="Pfam" id="PF14871">
    <property type="entry name" value="GHL6"/>
    <property type="match status" value="1"/>
</dbReference>
<sequence>MNALPYRQVHLDFHTPRLPFKLGKNFNKDIFQKTLKQACVNSITLTGRCHHGYIYYKTDLPAEHPQMENDFLMEEIDACHEIGIRAPIYLTVGWDAFSADHHPEWLERKKDGSLYGFGDTDQLSPDWKTLCFNTAYLDYLKEQIIDTIKHFGKKLDGLFFDIVWQDSCYCSCCTMKMIEKNYDIYSEKARERFAKETEQFLKDEIYQTIQSINPTCPIFFNEGNILPTIRTNLHEYSHLEIESLPSGEWGYQHFPTVVRYAKNLGKEYVGMTGKFHKVWADFGSYKNKAALEYETFLALAHGAKCSIGDQMYPDGTLQLATYDLIGSVYTQVKEIEKYNDNTLPITELAIVHPGICQISEEKVDLSLAGAVNMLNEAHYQFDIIDDQMDWQAYKMIILPDKIVLNATLKNKLRTFQNQGGKILASYHSGLDETNHFPASWQIEYIDENSFIPTYGTYKDPIAKVLPKGELVLHGKSALICSKSNEVLGKEIHPLYQRNFEHYYSHFQAPANKESAYPVTIKNDSLVYFTHPLFEMYKLHGMKPYKSLIIAALEYLLNDQKVVKTNLPATAEIVLNHKKEQKQLIINILHYIPERKAVLLDTIEEAIPLKDNQIELNLEKIGERTKTTIQEITTVKSIRKKVTNLPFHQKNDENNKLFFNIPEINGYQLITINYK</sequence>
<dbReference type="SUPFAM" id="SSF51445">
    <property type="entry name" value="(Trans)glycosidases"/>
    <property type="match status" value="1"/>
</dbReference>
<evidence type="ECO:0000259" key="1">
    <source>
        <dbReference type="Pfam" id="PF08532"/>
    </source>
</evidence>
<dbReference type="InterPro" id="IPR029062">
    <property type="entry name" value="Class_I_gatase-like"/>
</dbReference>
<dbReference type="CDD" id="cd03143">
    <property type="entry name" value="A4_beta-galactosidase_middle_domain"/>
    <property type="match status" value="1"/>
</dbReference>
<dbReference type="AlphaFoldDB" id="A0A2Z5Y1M9"/>
<organism evidence="2 3">
    <name type="scientific">Melissococcus plutonius</name>
    <dbReference type="NCBI Taxonomy" id="33970"/>
    <lineage>
        <taxon>Bacteria</taxon>
        <taxon>Bacillati</taxon>
        <taxon>Bacillota</taxon>
        <taxon>Bacilli</taxon>
        <taxon>Lactobacillales</taxon>
        <taxon>Enterococcaceae</taxon>
        <taxon>Melissococcus</taxon>
    </lineage>
</organism>
<dbReference type="EMBL" id="AP018492">
    <property type="protein sequence ID" value="BBC60782.1"/>
    <property type="molecule type" value="Genomic_DNA"/>
</dbReference>
<dbReference type="InterPro" id="IPR013738">
    <property type="entry name" value="Beta_galactosidase_Trimer"/>
</dbReference>
<dbReference type="GO" id="GO:0005975">
    <property type="term" value="P:carbohydrate metabolic process"/>
    <property type="evidence" value="ECO:0007669"/>
    <property type="project" value="InterPro"/>
</dbReference>